<dbReference type="Proteomes" id="UP000887565">
    <property type="component" value="Unplaced"/>
</dbReference>
<evidence type="ECO:0000313" key="2">
    <source>
        <dbReference type="WBParaSite" id="nRc.2.0.1.t46710-RA"/>
    </source>
</evidence>
<accession>A0A915L6H4</accession>
<evidence type="ECO:0000313" key="1">
    <source>
        <dbReference type="Proteomes" id="UP000887565"/>
    </source>
</evidence>
<protein>
    <submittedName>
        <fullName evidence="2">Uncharacterized protein</fullName>
    </submittedName>
</protein>
<sequence length="80" mass="9199">MALRWEQLQWNGGAGGITGRYGYNDRRLLEMLIRQYKNASRFTITNGALVYVAFVQMAACKYKNGNERSFKTTDSNIQKL</sequence>
<proteinExistence type="predicted"/>
<dbReference type="WBParaSite" id="nRc.2.0.1.t46710-RA">
    <property type="protein sequence ID" value="nRc.2.0.1.t46710-RA"/>
    <property type="gene ID" value="nRc.2.0.1.g46710"/>
</dbReference>
<dbReference type="AlphaFoldDB" id="A0A915L6H4"/>
<keyword evidence="1" id="KW-1185">Reference proteome</keyword>
<organism evidence="1 2">
    <name type="scientific">Romanomermis culicivorax</name>
    <name type="common">Nematode worm</name>
    <dbReference type="NCBI Taxonomy" id="13658"/>
    <lineage>
        <taxon>Eukaryota</taxon>
        <taxon>Metazoa</taxon>
        <taxon>Ecdysozoa</taxon>
        <taxon>Nematoda</taxon>
        <taxon>Enoplea</taxon>
        <taxon>Dorylaimia</taxon>
        <taxon>Mermithida</taxon>
        <taxon>Mermithoidea</taxon>
        <taxon>Mermithidae</taxon>
        <taxon>Romanomermis</taxon>
    </lineage>
</organism>
<name>A0A915L6H4_ROMCU</name>
<reference evidence="2" key="1">
    <citation type="submission" date="2022-11" db="UniProtKB">
        <authorList>
            <consortium name="WormBaseParasite"/>
        </authorList>
    </citation>
    <scope>IDENTIFICATION</scope>
</reference>